<dbReference type="Proteomes" id="UP000521322">
    <property type="component" value="Unassembled WGS sequence"/>
</dbReference>
<dbReference type="InterPro" id="IPR001995">
    <property type="entry name" value="Peptidase_A2_cat"/>
</dbReference>
<keyword evidence="6" id="KW-1185">Reference proteome</keyword>
<dbReference type="GO" id="GO:0004190">
    <property type="term" value="F:aspartic-type endopeptidase activity"/>
    <property type="evidence" value="ECO:0007669"/>
    <property type="project" value="UniProtKB-KW"/>
</dbReference>
<keyword evidence="1" id="KW-0645">Protease</keyword>
<dbReference type="PROSITE" id="PS00141">
    <property type="entry name" value="ASP_PROTEASE"/>
    <property type="match status" value="1"/>
</dbReference>
<dbReference type="SUPFAM" id="SSF50630">
    <property type="entry name" value="Acid proteases"/>
    <property type="match status" value="1"/>
</dbReference>
<name>A0A7K6I2K4_9PASS</name>
<dbReference type="PANTHER" id="PTHR19422">
    <property type="entry name" value="GAG RETROVIRAL POLYPROTEIN"/>
    <property type="match status" value="1"/>
</dbReference>
<accession>A0A7K6I2K4</accession>
<reference evidence="5 6" key="1">
    <citation type="submission" date="2019-09" db="EMBL/GenBank/DDBJ databases">
        <title>Bird 10,000 Genomes (B10K) Project - Family phase.</title>
        <authorList>
            <person name="Zhang G."/>
        </authorList>
    </citation>
    <scope>NUCLEOTIDE SEQUENCE [LARGE SCALE GENOMIC DNA]</scope>
    <source>
        <strain evidence="5">B10K-DU-029-49</strain>
        <tissue evidence="5">Liver</tissue>
    </source>
</reference>
<dbReference type="PROSITE" id="PS50175">
    <property type="entry name" value="ASP_PROT_RETROV"/>
    <property type="match status" value="1"/>
</dbReference>
<feature type="non-terminal residue" evidence="5">
    <location>
        <position position="160"/>
    </location>
</feature>
<feature type="non-terminal residue" evidence="5">
    <location>
        <position position="1"/>
    </location>
</feature>
<organism evidence="5 6">
    <name type="scientific">Dasyornis broadbenti</name>
    <name type="common">rufous bristle-bird</name>
    <dbReference type="NCBI Taxonomy" id="243059"/>
    <lineage>
        <taxon>Eukaryota</taxon>
        <taxon>Metazoa</taxon>
        <taxon>Chordata</taxon>
        <taxon>Craniata</taxon>
        <taxon>Vertebrata</taxon>
        <taxon>Euteleostomi</taxon>
        <taxon>Archelosauria</taxon>
        <taxon>Archosauria</taxon>
        <taxon>Dinosauria</taxon>
        <taxon>Saurischia</taxon>
        <taxon>Theropoda</taxon>
        <taxon>Coelurosauria</taxon>
        <taxon>Aves</taxon>
        <taxon>Neognathae</taxon>
        <taxon>Neoaves</taxon>
        <taxon>Telluraves</taxon>
        <taxon>Australaves</taxon>
        <taxon>Passeriformes</taxon>
        <taxon>Meliphagoidea</taxon>
        <taxon>Dasyornithidae</taxon>
        <taxon>Dasyornis</taxon>
    </lineage>
</organism>
<evidence type="ECO:0000313" key="5">
    <source>
        <dbReference type="EMBL" id="NWV81851.1"/>
    </source>
</evidence>
<gene>
    <name evidence="5" type="primary">Ervk9_0</name>
    <name evidence="5" type="ORF">DASBRO_R02498</name>
</gene>
<dbReference type="InterPro" id="IPR001969">
    <property type="entry name" value="Aspartic_peptidase_AS"/>
</dbReference>
<dbReference type="AlphaFoldDB" id="A0A7K6I2K4"/>
<dbReference type="InterPro" id="IPR036157">
    <property type="entry name" value="dUTPase-like_sf"/>
</dbReference>
<keyword evidence="3" id="KW-0378">Hydrolase</keyword>
<dbReference type="PANTHER" id="PTHR19422:SF123">
    <property type="entry name" value="RT1 CLASS I, LOCUS CE15"/>
    <property type="match status" value="1"/>
</dbReference>
<comment type="caution">
    <text evidence="5">The sequence shown here is derived from an EMBL/GenBank/DDBJ whole genome shotgun (WGS) entry which is preliminary data.</text>
</comment>
<dbReference type="InterPro" id="IPR029054">
    <property type="entry name" value="dUTPase-like"/>
</dbReference>
<sequence>GSLGIDVAAAVTTILKDTKVHKIPTGITGPLVEIKSGIGGLLIDRSSSVLAGLIVLPGVIDADYSGVITVYAYTLLPLLTITVGTPIAQLILYSEVGAGDEIHCRPYRGARGFGSTGNTIISLVQKMKQRPVVQVTLQTQTRSIPVIVMLDTGADVTIIN</sequence>
<keyword evidence="2" id="KW-0064">Aspartyl protease</keyword>
<dbReference type="InterPro" id="IPR051592">
    <property type="entry name" value="HERV-K_Pro_peptidase_A2"/>
</dbReference>
<evidence type="ECO:0000256" key="3">
    <source>
        <dbReference type="ARBA" id="ARBA00022801"/>
    </source>
</evidence>
<proteinExistence type="predicted"/>
<dbReference type="Pfam" id="PF00692">
    <property type="entry name" value="dUTPase"/>
    <property type="match status" value="1"/>
</dbReference>
<evidence type="ECO:0000259" key="4">
    <source>
        <dbReference type="PROSITE" id="PS50175"/>
    </source>
</evidence>
<dbReference type="Gene3D" id="2.70.40.10">
    <property type="match status" value="1"/>
</dbReference>
<feature type="domain" description="Peptidase A2" evidence="4">
    <location>
        <begin position="146"/>
        <end position="160"/>
    </location>
</feature>
<evidence type="ECO:0000313" key="6">
    <source>
        <dbReference type="Proteomes" id="UP000521322"/>
    </source>
</evidence>
<dbReference type="SUPFAM" id="SSF51283">
    <property type="entry name" value="dUTPase-like"/>
    <property type="match status" value="1"/>
</dbReference>
<protein>
    <submittedName>
        <fullName evidence="5">POK9 protein</fullName>
    </submittedName>
</protein>
<dbReference type="InterPro" id="IPR021109">
    <property type="entry name" value="Peptidase_aspartic_dom_sf"/>
</dbReference>
<dbReference type="GO" id="GO:0006508">
    <property type="term" value="P:proteolysis"/>
    <property type="evidence" value="ECO:0007669"/>
    <property type="project" value="UniProtKB-KW"/>
</dbReference>
<dbReference type="EMBL" id="VZRN01004510">
    <property type="protein sequence ID" value="NWV81851.1"/>
    <property type="molecule type" value="Genomic_DNA"/>
</dbReference>
<dbReference type="Gene3D" id="2.40.70.10">
    <property type="entry name" value="Acid Proteases"/>
    <property type="match status" value="1"/>
</dbReference>
<evidence type="ECO:0000256" key="2">
    <source>
        <dbReference type="ARBA" id="ARBA00022750"/>
    </source>
</evidence>
<evidence type="ECO:0000256" key="1">
    <source>
        <dbReference type="ARBA" id="ARBA00022670"/>
    </source>
</evidence>